<proteinExistence type="predicted"/>
<feature type="signal peptide" evidence="5">
    <location>
        <begin position="1"/>
        <end position="26"/>
    </location>
</feature>
<dbReference type="SUPFAM" id="SSF49503">
    <property type="entry name" value="Cupredoxins"/>
    <property type="match status" value="1"/>
</dbReference>
<dbReference type="PANTHER" id="PTHR38439">
    <property type="entry name" value="AURACYANIN-B"/>
    <property type="match status" value="1"/>
</dbReference>
<keyword evidence="2" id="KW-0479">Metal-binding</keyword>
<evidence type="ECO:0000256" key="5">
    <source>
        <dbReference type="SAM" id="SignalP"/>
    </source>
</evidence>
<dbReference type="OrthoDB" id="9808161at2"/>
<evidence type="ECO:0000313" key="7">
    <source>
        <dbReference type="EMBL" id="TCK85777.1"/>
    </source>
</evidence>
<organism evidence="7 8">
    <name type="scientific">Albibacterium bauzanense</name>
    <dbReference type="NCBI Taxonomy" id="653929"/>
    <lineage>
        <taxon>Bacteria</taxon>
        <taxon>Pseudomonadati</taxon>
        <taxon>Bacteroidota</taxon>
        <taxon>Sphingobacteriia</taxon>
        <taxon>Sphingobacteriales</taxon>
        <taxon>Sphingobacteriaceae</taxon>
        <taxon>Albibacterium</taxon>
    </lineage>
</organism>
<comment type="caution">
    <text evidence="7">The sequence shown here is derived from an EMBL/GenBank/DDBJ whole genome shotgun (WGS) entry which is preliminary data.</text>
</comment>
<keyword evidence="3" id="KW-0249">Electron transport</keyword>
<reference evidence="7 8" key="1">
    <citation type="submission" date="2019-03" db="EMBL/GenBank/DDBJ databases">
        <title>Genomic Encyclopedia of Archaeal and Bacterial Type Strains, Phase II (KMG-II): from individual species to whole genera.</title>
        <authorList>
            <person name="Goeker M."/>
        </authorList>
    </citation>
    <scope>NUCLEOTIDE SEQUENCE [LARGE SCALE GENOMIC DNA]</scope>
    <source>
        <strain evidence="7 8">DSM 22554</strain>
    </source>
</reference>
<dbReference type="EMBL" id="SMGO01000001">
    <property type="protein sequence ID" value="TCK85777.1"/>
    <property type="molecule type" value="Genomic_DNA"/>
</dbReference>
<sequence>MKKLFLAPAAAAVLFLASCGGSTENATESTDTTAAATTEVTTDNSNLAPAVFEIESSDQMKFNQSSFTVKAGQEVQITLHNVGTLPKEAMGHNFVVLAPGTDLAAFGGEAFKAKDNDYIPATYSSSIIAHTKLLGPGESDTITFTIPEAGEYEFVCSFPGHWGTMNGKIIVE</sequence>
<dbReference type="GO" id="GO:0005507">
    <property type="term" value="F:copper ion binding"/>
    <property type="evidence" value="ECO:0007669"/>
    <property type="project" value="InterPro"/>
</dbReference>
<dbReference type="InterPro" id="IPR028871">
    <property type="entry name" value="BlueCu_1_BS"/>
</dbReference>
<protein>
    <submittedName>
        <fullName evidence="7">Azurin</fullName>
    </submittedName>
</protein>
<dbReference type="InterPro" id="IPR000923">
    <property type="entry name" value="BlueCu_1"/>
</dbReference>
<keyword evidence="1" id="KW-0813">Transport</keyword>
<dbReference type="InterPro" id="IPR050845">
    <property type="entry name" value="Cu-binding_ET"/>
</dbReference>
<evidence type="ECO:0000256" key="4">
    <source>
        <dbReference type="ARBA" id="ARBA00023008"/>
    </source>
</evidence>
<evidence type="ECO:0000256" key="3">
    <source>
        <dbReference type="ARBA" id="ARBA00022982"/>
    </source>
</evidence>
<feature type="domain" description="Blue (type 1) copper" evidence="6">
    <location>
        <begin position="54"/>
        <end position="172"/>
    </location>
</feature>
<keyword evidence="8" id="KW-1185">Reference proteome</keyword>
<dbReference type="CDD" id="cd13922">
    <property type="entry name" value="Azurin"/>
    <property type="match status" value="1"/>
</dbReference>
<evidence type="ECO:0000256" key="2">
    <source>
        <dbReference type="ARBA" id="ARBA00022723"/>
    </source>
</evidence>
<dbReference type="GO" id="GO:0009055">
    <property type="term" value="F:electron transfer activity"/>
    <property type="evidence" value="ECO:0007669"/>
    <property type="project" value="InterPro"/>
</dbReference>
<keyword evidence="4" id="KW-0186">Copper</keyword>
<dbReference type="InterPro" id="IPR008972">
    <property type="entry name" value="Cupredoxin"/>
</dbReference>
<dbReference type="PROSITE" id="PS51257">
    <property type="entry name" value="PROKAR_LIPOPROTEIN"/>
    <property type="match status" value="1"/>
</dbReference>
<evidence type="ECO:0000256" key="1">
    <source>
        <dbReference type="ARBA" id="ARBA00022448"/>
    </source>
</evidence>
<gene>
    <name evidence="7" type="ORF">C8N28_1093</name>
</gene>
<dbReference type="RefSeq" id="WP_132222250.1">
    <property type="nucleotide sequence ID" value="NZ_SMGO01000001.1"/>
</dbReference>
<evidence type="ECO:0000259" key="6">
    <source>
        <dbReference type="Pfam" id="PF00127"/>
    </source>
</evidence>
<feature type="chain" id="PRO_5020988507" evidence="5">
    <location>
        <begin position="27"/>
        <end position="172"/>
    </location>
</feature>
<dbReference type="PANTHER" id="PTHR38439:SF2">
    <property type="entry name" value="OUTER MEMBRANE PROTEIN H.8"/>
    <property type="match status" value="1"/>
</dbReference>
<keyword evidence="5" id="KW-0732">Signal</keyword>
<dbReference type="Proteomes" id="UP000294616">
    <property type="component" value="Unassembled WGS sequence"/>
</dbReference>
<name>A0A4R1M2V7_9SPHI</name>
<dbReference type="Pfam" id="PF00127">
    <property type="entry name" value="Copper-bind"/>
    <property type="match status" value="1"/>
</dbReference>
<dbReference type="InterPro" id="IPR014068">
    <property type="entry name" value="Azurin"/>
</dbReference>
<accession>A0A4R1M2V7</accession>
<dbReference type="Gene3D" id="2.60.40.420">
    <property type="entry name" value="Cupredoxins - blue copper proteins"/>
    <property type="match status" value="1"/>
</dbReference>
<dbReference type="PROSITE" id="PS00196">
    <property type="entry name" value="COPPER_BLUE"/>
    <property type="match status" value="1"/>
</dbReference>
<dbReference type="AlphaFoldDB" id="A0A4R1M2V7"/>
<evidence type="ECO:0000313" key="8">
    <source>
        <dbReference type="Proteomes" id="UP000294616"/>
    </source>
</evidence>